<dbReference type="InterPro" id="IPR011029">
    <property type="entry name" value="DEATH-like_dom_sf"/>
</dbReference>
<evidence type="ECO:0000256" key="1">
    <source>
        <dbReference type="SAM" id="MobiDB-lite"/>
    </source>
</evidence>
<dbReference type="Proteomes" id="UP001174909">
    <property type="component" value="Unassembled WGS sequence"/>
</dbReference>
<keyword evidence="2" id="KW-0472">Membrane</keyword>
<dbReference type="PROSITE" id="PS50017">
    <property type="entry name" value="DEATH_DOMAIN"/>
    <property type="match status" value="1"/>
</dbReference>
<protein>
    <recommendedName>
        <fullName evidence="3">Death domain-containing protein</fullName>
    </recommendedName>
</protein>
<dbReference type="EMBL" id="CASHTH010003055">
    <property type="protein sequence ID" value="CAI8039685.1"/>
    <property type="molecule type" value="Genomic_DNA"/>
</dbReference>
<comment type="caution">
    <text evidence="4">The sequence shown here is derived from an EMBL/GenBank/DDBJ whole genome shotgun (WGS) entry which is preliminary data.</text>
</comment>
<feature type="transmembrane region" description="Helical" evidence="2">
    <location>
        <begin position="165"/>
        <end position="193"/>
    </location>
</feature>
<keyword evidence="5" id="KW-1185">Reference proteome</keyword>
<feature type="region of interest" description="Disordered" evidence="1">
    <location>
        <begin position="140"/>
        <end position="161"/>
    </location>
</feature>
<evidence type="ECO:0000259" key="3">
    <source>
        <dbReference type="PROSITE" id="PS50017"/>
    </source>
</evidence>
<keyword evidence="2" id="KW-1133">Transmembrane helix</keyword>
<feature type="compositionally biased region" description="Polar residues" evidence="1">
    <location>
        <begin position="430"/>
        <end position="439"/>
    </location>
</feature>
<organism evidence="4 5">
    <name type="scientific">Geodia barretti</name>
    <name type="common">Barrett's horny sponge</name>
    <dbReference type="NCBI Taxonomy" id="519541"/>
    <lineage>
        <taxon>Eukaryota</taxon>
        <taxon>Metazoa</taxon>
        <taxon>Porifera</taxon>
        <taxon>Demospongiae</taxon>
        <taxon>Heteroscleromorpha</taxon>
        <taxon>Tetractinellida</taxon>
        <taxon>Astrophorina</taxon>
        <taxon>Geodiidae</taxon>
        <taxon>Geodia</taxon>
    </lineage>
</organism>
<evidence type="ECO:0000313" key="5">
    <source>
        <dbReference type="Proteomes" id="UP001174909"/>
    </source>
</evidence>
<keyword evidence="2" id="KW-0812">Transmembrane</keyword>
<dbReference type="AlphaFoldDB" id="A0AA35X689"/>
<dbReference type="InterPro" id="IPR000488">
    <property type="entry name" value="Death_dom"/>
</dbReference>
<evidence type="ECO:0000256" key="2">
    <source>
        <dbReference type="SAM" id="Phobius"/>
    </source>
</evidence>
<feature type="compositionally biased region" description="Low complexity" evidence="1">
    <location>
        <begin position="440"/>
        <end position="455"/>
    </location>
</feature>
<gene>
    <name evidence="4" type="ORF">GBAR_LOCUS22117</name>
</gene>
<accession>A0AA35X689</accession>
<proteinExistence type="predicted"/>
<feature type="region of interest" description="Disordered" evidence="1">
    <location>
        <begin position="225"/>
        <end position="245"/>
    </location>
</feature>
<evidence type="ECO:0000313" key="4">
    <source>
        <dbReference type="EMBL" id="CAI8039685.1"/>
    </source>
</evidence>
<dbReference type="Gene3D" id="1.10.533.10">
    <property type="entry name" value="Death Domain, Fas"/>
    <property type="match status" value="1"/>
</dbReference>
<dbReference type="GO" id="GO:0007165">
    <property type="term" value="P:signal transduction"/>
    <property type="evidence" value="ECO:0007669"/>
    <property type="project" value="InterPro"/>
</dbReference>
<name>A0AA35X689_GEOBA</name>
<feature type="domain" description="Death" evidence="3">
    <location>
        <begin position="360"/>
        <end position="415"/>
    </location>
</feature>
<sequence>MKHNGENLRLSMAILMPASNYTVYVHDLEKGGLPNIHPANLVPSSVEITRGEENYKAPNDENLNNASISRHGSILNVTCTPDEHSASCVLVFRARGNYMLNYEETFPVTVNLDLDVNYTFALFKRLNNDTDERPFLSMFVQGKEDPSQPPSSSTGTPERAETTSLVVPVTIGVLVAPIIILVVVAVSIIAIMLRKKKSRKSVEFVEYVDTKASNTALLMSRIADDGGMKNEESKEGEESKEEESKCAVVLTSVSVSRPYLPDVTQVQYREIDIRVTHKMARSAYTEMEPLSASRPKPSEMDTRTRCPYVTILPHATTPVNDNDNRDQASPRVLHYYMSPLPLELPTVAPVMSLLWGVAGRWKEIAEGLEFVEDLIDEIDDNNDMDEGCLQHCVDIWISKLQPSWEKLSHVLRDMGEVEPAHQALNKEPQEQWQAPSRQTSYSSSNAVVADASSQSTDFSGEMVPGVEKTQAPDGGNNEDQSREGKVCPRGLPTRLNSLLQQQFIK</sequence>
<feature type="region of interest" description="Disordered" evidence="1">
    <location>
        <begin position="424"/>
        <end position="491"/>
    </location>
</feature>
<reference evidence="4" key="1">
    <citation type="submission" date="2023-03" db="EMBL/GenBank/DDBJ databases">
        <authorList>
            <person name="Steffen K."/>
            <person name="Cardenas P."/>
        </authorList>
    </citation>
    <scope>NUCLEOTIDE SEQUENCE</scope>
</reference>